<evidence type="ECO:0000256" key="8">
    <source>
        <dbReference type="RuleBase" id="RU003857"/>
    </source>
</evidence>
<feature type="transmembrane region" description="Helical" evidence="10">
    <location>
        <begin position="430"/>
        <end position="451"/>
    </location>
</feature>
<dbReference type="InterPro" id="IPR003280">
    <property type="entry name" value="2pore_dom_K_chnl"/>
</dbReference>
<accession>A0A915JFZ6</accession>
<evidence type="ECO:0000259" key="11">
    <source>
        <dbReference type="Pfam" id="PF07885"/>
    </source>
</evidence>
<dbReference type="Pfam" id="PF07885">
    <property type="entry name" value="Ion_trans_2"/>
    <property type="match status" value="2"/>
</dbReference>
<keyword evidence="4 10" id="KW-1133">Transmembrane helix</keyword>
<evidence type="ECO:0000256" key="10">
    <source>
        <dbReference type="SAM" id="Phobius"/>
    </source>
</evidence>
<feature type="transmembrane region" description="Helical" evidence="10">
    <location>
        <begin position="262"/>
        <end position="283"/>
    </location>
</feature>
<dbReference type="PANTHER" id="PTHR11003:SF312">
    <property type="entry name" value="POTASSIUM CHANNEL DOMAIN-CONTAINING PROTEIN"/>
    <property type="match status" value="1"/>
</dbReference>
<feature type="transmembrane region" description="Helical" evidence="10">
    <location>
        <begin position="457"/>
        <end position="476"/>
    </location>
</feature>
<dbReference type="GO" id="GO:0022841">
    <property type="term" value="F:potassium ion leak channel activity"/>
    <property type="evidence" value="ECO:0007669"/>
    <property type="project" value="TreeGrafter"/>
</dbReference>
<dbReference type="Gene3D" id="1.10.287.70">
    <property type="match status" value="1"/>
</dbReference>
<evidence type="ECO:0000256" key="7">
    <source>
        <dbReference type="ARBA" id="ARBA00023303"/>
    </source>
</evidence>
<dbReference type="PANTHER" id="PTHR11003">
    <property type="entry name" value="POTASSIUM CHANNEL, SUBFAMILY K"/>
    <property type="match status" value="1"/>
</dbReference>
<feature type="transmembrane region" description="Helical" evidence="10">
    <location>
        <begin position="483"/>
        <end position="505"/>
    </location>
</feature>
<dbReference type="WBParaSite" id="nRc.2.0.1.t25129-RA">
    <property type="protein sequence ID" value="nRc.2.0.1.t25129-RA"/>
    <property type="gene ID" value="nRc.2.0.1.g25129"/>
</dbReference>
<evidence type="ECO:0000256" key="5">
    <source>
        <dbReference type="ARBA" id="ARBA00023065"/>
    </source>
</evidence>
<feature type="transmembrane region" description="Helical" evidence="10">
    <location>
        <begin position="290"/>
        <end position="307"/>
    </location>
</feature>
<dbReference type="GO" id="GO:0030322">
    <property type="term" value="P:stabilization of membrane potential"/>
    <property type="evidence" value="ECO:0007669"/>
    <property type="project" value="TreeGrafter"/>
</dbReference>
<keyword evidence="5 8" id="KW-0406">Ion transport</keyword>
<keyword evidence="3 8" id="KW-0812">Transmembrane</keyword>
<keyword evidence="7 8" id="KW-0407">Ion channel</keyword>
<sequence>MMDLQLPRSILERKSSKIELNCSTSKKYLQILELILTMRYSKPNSKTDSVTFHVCAASHGIHCYLKLTVINVECSFYEEAHTDEEFTHSIVLRNVATERFAASPLICIMLQQQQGASYLSDNRRASSQGAVSETESKLQSRTFLKRLKIGIKNFYKKLGLGHLACIALLVFYTVIGGLIFYAVEYEYDSQAIRRRYLTYTEEKERILRLLYKVAKNCTTKRFEGQPRWPVDETTCFRTISNSLDDYENKLDIRIPNSTKWDFWYSVYFACTIYTTIGYGDIYCSSVPGRLMTMFYALIGIPILLTTLNDLGKSMFKLLLLLVSNINKLQNRFTKNDSKKVAAPRLTGGSLKKISISTPIAGFQIENADQQHQNVEFNLKTCSLEVPLERNYSGAEDLDLETAPHTDVKKVDDTEDEAADEQREYRHELPVWLALSVTVGWIFGCAALFCIWETRWDYFQSIYFFFISLTTIGLGDVTPDHPKYMIIAYGLVIIGLALVSMCINVIQQKIERLYYQLLEKLLTDYQANLSTGQNQLRATMGMMRMWNASPRAKYLVPLLSKNAKQTVAHKFHDEKEAQGINVPPALKQLNPTSGLPVALALAAERKQDEIPKKYLYRWAKLIKFCKAYLKRIAKILRPIRTFTSLTHLAEILTFCHGMTKRRNPPADADGGYGLNGSRSRLVTDLEAMIMEKLQQVELEHQKALQKTQSMFGRASSFLDLTQSRKVSQGQVYDGVTQTDHISFDDKIEQTIVETLIEQSIQTDRSDLNNQNVIDEAQQTLLIEVDQKDSQTSIHEFRNQESQSELMQMEDIANQTTKITLLDQELQTHVFIVEDRECQGDIFSTTSTGMQTSGLALHTPEIMVDEDQQTDEAEDVELADTSKKEHGFAATAKRRLRRVLGGRHGQKKPRPPSKEESTEESSGEPSSSQPVLTDLVDIERAFNRKDSHRGSISKL</sequence>
<feature type="compositionally biased region" description="Basic and acidic residues" evidence="9">
    <location>
        <begin position="935"/>
        <end position="947"/>
    </location>
</feature>
<feature type="region of interest" description="Disordered" evidence="9">
    <location>
        <begin position="869"/>
        <end position="953"/>
    </location>
</feature>
<dbReference type="AlphaFoldDB" id="A0A915JFZ6"/>
<evidence type="ECO:0000256" key="2">
    <source>
        <dbReference type="ARBA" id="ARBA00022448"/>
    </source>
</evidence>
<keyword evidence="2 8" id="KW-0813">Transport</keyword>
<evidence type="ECO:0000256" key="1">
    <source>
        <dbReference type="ARBA" id="ARBA00004141"/>
    </source>
</evidence>
<dbReference type="PRINTS" id="PR01333">
    <property type="entry name" value="2POREKCHANEL"/>
</dbReference>
<feature type="domain" description="Potassium channel" evidence="11">
    <location>
        <begin position="258"/>
        <end position="315"/>
    </location>
</feature>
<name>A0A915JFZ6_ROMCU</name>
<evidence type="ECO:0000256" key="9">
    <source>
        <dbReference type="SAM" id="MobiDB-lite"/>
    </source>
</evidence>
<dbReference type="SUPFAM" id="SSF81324">
    <property type="entry name" value="Voltage-gated potassium channels"/>
    <property type="match status" value="2"/>
</dbReference>
<feature type="domain" description="Potassium channel" evidence="11">
    <location>
        <begin position="436"/>
        <end position="510"/>
    </location>
</feature>
<organism evidence="12 13">
    <name type="scientific">Romanomermis culicivorax</name>
    <name type="common">Nematode worm</name>
    <dbReference type="NCBI Taxonomy" id="13658"/>
    <lineage>
        <taxon>Eukaryota</taxon>
        <taxon>Metazoa</taxon>
        <taxon>Ecdysozoa</taxon>
        <taxon>Nematoda</taxon>
        <taxon>Enoplea</taxon>
        <taxon>Dorylaimia</taxon>
        <taxon>Mermithida</taxon>
        <taxon>Mermithoidea</taxon>
        <taxon>Mermithidae</taxon>
        <taxon>Romanomermis</taxon>
    </lineage>
</organism>
<evidence type="ECO:0000256" key="6">
    <source>
        <dbReference type="ARBA" id="ARBA00023136"/>
    </source>
</evidence>
<feature type="transmembrane region" description="Helical" evidence="10">
    <location>
        <begin position="158"/>
        <end position="183"/>
    </location>
</feature>
<keyword evidence="6 10" id="KW-0472">Membrane</keyword>
<protein>
    <submittedName>
        <fullName evidence="13">Potassium channel domain-containing protein</fullName>
    </submittedName>
</protein>
<dbReference type="GO" id="GO:0005886">
    <property type="term" value="C:plasma membrane"/>
    <property type="evidence" value="ECO:0007669"/>
    <property type="project" value="TreeGrafter"/>
</dbReference>
<dbReference type="GO" id="GO:0015271">
    <property type="term" value="F:outward rectifier potassium channel activity"/>
    <property type="evidence" value="ECO:0007669"/>
    <property type="project" value="TreeGrafter"/>
</dbReference>
<dbReference type="Proteomes" id="UP000887565">
    <property type="component" value="Unplaced"/>
</dbReference>
<evidence type="ECO:0000256" key="4">
    <source>
        <dbReference type="ARBA" id="ARBA00022989"/>
    </source>
</evidence>
<keyword evidence="12" id="KW-1185">Reference proteome</keyword>
<feature type="compositionally biased region" description="Basic residues" evidence="9">
    <location>
        <begin position="890"/>
        <end position="909"/>
    </location>
</feature>
<reference evidence="13" key="1">
    <citation type="submission" date="2022-11" db="UniProtKB">
        <authorList>
            <consortium name="WormBaseParasite"/>
        </authorList>
    </citation>
    <scope>IDENTIFICATION</scope>
</reference>
<dbReference type="InterPro" id="IPR013099">
    <property type="entry name" value="K_chnl_dom"/>
</dbReference>
<evidence type="ECO:0000256" key="3">
    <source>
        <dbReference type="ARBA" id="ARBA00022692"/>
    </source>
</evidence>
<evidence type="ECO:0000313" key="13">
    <source>
        <dbReference type="WBParaSite" id="nRc.2.0.1.t25129-RA"/>
    </source>
</evidence>
<comment type="similarity">
    <text evidence="8">Belongs to the two pore domain potassium channel (TC 1.A.1.8) family.</text>
</comment>
<proteinExistence type="inferred from homology"/>
<evidence type="ECO:0000313" key="12">
    <source>
        <dbReference type="Proteomes" id="UP000887565"/>
    </source>
</evidence>
<comment type="subcellular location">
    <subcellularLocation>
        <location evidence="1">Membrane</location>
        <topology evidence="1">Multi-pass membrane protein</topology>
    </subcellularLocation>
</comment>